<dbReference type="Pfam" id="PF19300">
    <property type="entry name" value="BPD_transp_1_N"/>
    <property type="match status" value="1"/>
</dbReference>
<evidence type="ECO:0000256" key="2">
    <source>
        <dbReference type="ARBA" id="ARBA00022448"/>
    </source>
</evidence>
<keyword evidence="10" id="KW-1185">Reference proteome</keyword>
<gene>
    <name evidence="9" type="ORF">FHU36_006533</name>
</gene>
<dbReference type="GO" id="GO:0005886">
    <property type="term" value="C:plasma membrane"/>
    <property type="evidence" value="ECO:0007669"/>
    <property type="project" value="UniProtKB-SubCell"/>
</dbReference>
<evidence type="ECO:0000313" key="10">
    <source>
        <dbReference type="Proteomes" id="UP000583800"/>
    </source>
</evidence>
<dbReference type="Pfam" id="PF00528">
    <property type="entry name" value="BPD_transp_1"/>
    <property type="match status" value="1"/>
</dbReference>
<evidence type="ECO:0000256" key="3">
    <source>
        <dbReference type="ARBA" id="ARBA00022475"/>
    </source>
</evidence>
<evidence type="ECO:0000256" key="7">
    <source>
        <dbReference type="RuleBase" id="RU363032"/>
    </source>
</evidence>
<feature type="transmembrane region" description="Helical" evidence="7">
    <location>
        <begin position="185"/>
        <end position="208"/>
    </location>
</feature>
<dbReference type="RefSeq" id="WP_312891991.1">
    <property type="nucleotide sequence ID" value="NZ_JACHJB010000003.1"/>
</dbReference>
<dbReference type="PANTHER" id="PTHR43163">
    <property type="entry name" value="DIPEPTIDE TRANSPORT SYSTEM PERMEASE PROTEIN DPPB-RELATED"/>
    <property type="match status" value="1"/>
</dbReference>
<dbReference type="GO" id="GO:0055085">
    <property type="term" value="P:transmembrane transport"/>
    <property type="evidence" value="ECO:0007669"/>
    <property type="project" value="InterPro"/>
</dbReference>
<feature type="transmembrane region" description="Helical" evidence="7">
    <location>
        <begin position="285"/>
        <end position="308"/>
    </location>
</feature>
<feature type="domain" description="ABC transmembrane type-1" evidence="8">
    <location>
        <begin position="100"/>
        <end position="304"/>
    </location>
</feature>
<dbReference type="PROSITE" id="PS50928">
    <property type="entry name" value="ABC_TM1"/>
    <property type="match status" value="1"/>
</dbReference>
<sequence length="316" mass="31979">MRLRRAATLLAAMVARGLTLLAAASVMIFLAAEALPGDAAEVRFGGRATPEQVAQIREAGGLDRPPHARYLDWLAGTLAGRPGHSYVTGRPVADLISERAPVTLLLAGAALALACPAMPALAWLAVRGPRRLRPVITVLVVGGAALPQVVVAAGLVALLSAAWGLVPPVSLLPAGAAPWQHPHLLVLPVLTLALPSAAYGAALLRGVFADVAALPFVRDAELRGLSSLAVLLRYVLPMSAAPLARLLAVISGGLVAGTAVAETLFGLAGLGELLVTAVGVRDIPVVQAVALLATAVVVCGLLAADGIARVTTGARA</sequence>
<feature type="transmembrane region" description="Helical" evidence="7">
    <location>
        <begin position="104"/>
        <end position="126"/>
    </location>
</feature>
<evidence type="ECO:0000256" key="6">
    <source>
        <dbReference type="ARBA" id="ARBA00023136"/>
    </source>
</evidence>
<protein>
    <submittedName>
        <fullName evidence="9">Peptide/nickel transport system permease protein</fullName>
    </submittedName>
</protein>
<accession>A0A7X0CAA2</accession>
<feature type="transmembrane region" description="Helical" evidence="7">
    <location>
        <begin position="138"/>
        <end position="165"/>
    </location>
</feature>
<evidence type="ECO:0000256" key="1">
    <source>
        <dbReference type="ARBA" id="ARBA00004651"/>
    </source>
</evidence>
<dbReference type="InterPro" id="IPR035906">
    <property type="entry name" value="MetI-like_sf"/>
</dbReference>
<dbReference type="AlphaFoldDB" id="A0A7X0CAA2"/>
<dbReference type="InterPro" id="IPR000515">
    <property type="entry name" value="MetI-like"/>
</dbReference>
<dbReference type="SUPFAM" id="SSF161098">
    <property type="entry name" value="MetI-like"/>
    <property type="match status" value="1"/>
</dbReference>
<name>A0A7X0CAA2_9ACTN</name>
<reference evidence="9 10" key="1">
    <citation type="submission" date="2020-08" db="EMBL/GenBank/DDBJ databases">
        <title>Sequencing the genomes of 1000 actinobacteria strains.</title>
        <authorList>
            <person name="Klenk H.-P."/>
        </authorList>
    </citation>
    <scope>NUCLEOTIDE SEQUENCE [LARGE SCALE GENOMIC DNA]</scope>
    <source>
        <strain evidence="9 10">DSM 45913</strain>
    </source>
</reference>
<comment type="subcellular location">
    <subcellularLocation>
        <location evidence="1 7">Cell membrane</location>
        <topology evidence="1 7">Multi-pass membrane protein</topology>
    </subcellularLocation>
</comment>
<evidence type="ECO:0000256" key="5">
    <source>
        <dbReference type="ARBA" id="ARBA00022989"/>
    </source>
</evidence>
<evidence type="ECO:0000256" key="4">
    <source>
        <dbReference type="ARBA" id="ARBA00022692"/>
    </source>
</evidence>
<dbReference type="Gene3D" id="1.10.3720.10">
    <property type="entry name" value="MetI-like"/>
    <property type="match status" value="1"/>
</dbReference>
<keyword evidence="3" id="KW-1003">Cell membrane</keyword>
<dbReference type="EMBL" id="JACHJB010000003">
    <property type="protein sequence ID" value="MBB6349961.1"/>
    <property type="molecule type" value="Genomic_DNA"/>
</dbReference>
<dbReference type="Proteomes" id="UP000583800">
    <property type="component" value="Unassembled WGS sequence"/>
</dbReference>
<dbReference type="CDD" id="cd06261">
    <property type="entry name" value="TM_PBP2"/>
    <property type="match status" value="1"/>
</dbReference>
<evidence type="ECO:0000313" key="9">
    <source>
        <dbReference type="EMBL" id="MBB6349961.1"/>
    </source>
</evidence>
<dbReference type="InterPro" id="IPR045621">
    <property type="entry name" value="BPD_transp_1_N"/>
</dbReference>
<keyword evidence="5 7" id="KW-1133">Transmembrane helix</keyword>
<comment type="caution">
    <text evidence="9">The sequence shown here is derived from an EMBL/GenBank/DDBJ whole genome shotgun (WGS) entry which is preliminary data.</text>
</comment>
<keyword evidence="6 7" id="KW-0472">Membrane</keyword>
<organism evidence="9 10">
    <name type="scientific">Nonomuraea muscovyensis</name>
    <dbReference type="NCBI Taxonomy" id="1124761"/>
    <lineage>
        <taxon>Bacteria</taxon>
        <taxon>Bacillati</taxon>
        <taxon>Actinomycetota</taxon>
        <taxon>Actinomycetes</taxon>
        <taxon>Streptosporangiales</taxon>
        <taxon>Streptosporangiaceae</taxon>
        <taxon>Nonomuraea</taxon>
    </lineage>
</organism>
<dbReference type="PANTHER" id="PTHR43163:SF3">
    <property type="entry name" value="PEPTIDE ABC TRANSPORTER PERMEASE PROTEIN"/>
    <property type="match status" value="1"/>
</dbReference>
<keyword evidence="4 7" id="KW-0812">Transmembrane</keyword>
<proteinExistence type="inferred from homology"/>
<comment type="similarity">
    <text evidence="7">Belongs to the binding-protein-dependent transport system permease family.</text>
</comment>
<feature type="transmembrane region" description="Helical" evidence="7">
    <location>
        <begin position="243"/>
        <end position="265"/>
    </location>
</feature>
<evidence type="ECO:0000259" key="8">
    <source>
        <dbReference type="PROSITE" id="PS50928"/>
    </source>
</evidence>
<keyword evidence="2 7" id="KW-0813">Transport</keyword>